<dbReference type="Proteomes" id="UP001221757">
    <property type="component" value="Unassembled WGS sequence"/>
</dbReference>
<sequence length="143" mass="15993">MVLLSPLCQPLEPRFLFSDLASNYFQYHPQSNAQCICLTGQIAGIQFRSVSSEGTLIIQPLHTIFLQFPARSTMDNVLHIMQGDALSQLVVKELDSHNVGPGHYVLADSWTTDHLFNPIPHFPSAANPCIKFITLQHSYLCKV</sequence>
<accession>A0AAD7G719</accession>
<name>A0AAD7G719_MYCRO</name>
<proteinExistence type="predicted"/>
<comment type="caution">
    <text evidence="1">The sequence shown here is derived from an EMBL/GenBank/DDBJ whole genome shotgun (WGS) entry which is preliminary data.</text>
</comment>
<dbReference type="AlphaFoldDB" id="A0AAD7G719"/>
<organism evidence="1 2">
    <name type="scientific">Mycena rosella</name>
    <name type="common">Pink bonnet</name>
    <name type="synonym">Agaricus rosellus</name>
    <dbReference type="NCBI Taxonomy" id="1033263"/>
    <lineage>
        <taxon>Eukaryota</taxon>
        <taxon>Fungi</taxon>
        <taxon>Dikarya</taxon>
        <taxon>Basidiomycota</taxon>
        <taxon>Agaricomycotina</taxon>
        <taxon>Agaricomycetes</taxon>
        <taxon>Agaricomycetidae</taxon>
        <taxon>Agaricales</taxon>
        <taxon>Marasmiineae</taxon>
        <taxon>Mycenaceae</taxon>
        <taxon>Mycena</taxon>
    </lineage>
</organism>
<reference evidence="1" key="1">
    <citation type="submission" date="2023-03" db="EMBL/GenBank/DDBJ databases">
        <title>Massive genome expansion in bonnet fungi (Mycena s.s.) driven by repeated elements and novel gene families across ecological guilds.</title>
        <authorList>
            <consortium name="Lawrence Berkeley National Laboratory"/>
            <person name="Harder C.B."/>
            <person name="Miyauchi S."/>
            <person name="Viragh M."/>
            <person name="Kuo A."/>
            <person name="Thoen E."/>
            <person name="Andreopoulos B."/>
            <person name="Lu D."/>
            <person name="Skrede I."/>
            <person name="Drula E."/>
            <person name="Henrissat B."/>
            <person name="Morin E."/>
            <person name="Kohler A."/>
            <person name="Barry K."/>
            <person name="LaButti K."/>
            <person name="Morin E."/>
            <person name="Salamov A."/>
            <person name="Lipzen A."/>
            <person name="Mereny Z."/>
            <person name="Hegedus B."/>
            <person name="Baldrian P."/>
            <person name="Stursova M."/>
            <person name="Weitz H."/>
            <person name="Taylor A."/>
            <person name="Grigoriev I.V."/>
            <person name="Nagy L.G."/>
            <person name="Martin F."/>
            <person name="Kauserud H."/>
        </authorList>
    </citation>
    <scope>NUCLEOTIDE SEQUENCE</scope>
    <source>
        <strain evidence="1">CBHHK067</strain>
    </source>
</reference>
<evidence type="ECO:0000313" key="1">
    <source>
        <dbReference type="EMBL" id="KAJ7674128.1"/>
    </source>
</evidence>
<keyword evidence="2" id="KW-1185">Reference proteome</keyword>
<evidence type="ECO:0000313" key="2">
    <source>
        <dbReference type="Proteomes" id="UP001221757"/>
    </source>
</evidence>
<gene>
    <name evidence="1" type="ORF">B0H17DRAFT_1140779</name>
</gene>
<protein>
    <submittedName>
        <fullName evidence="1">Uncharacterized protein</fullName>
    </submittedName>
</protein>
<dbReference type="EMBL" id="JARKIE010000159">
    <property type="protein sequence ID" value="KAJ7674128.1"/>
    <property type="molecule type" value="Genomic_DNA"/>
</dbReference>